<comment type="caution">
    <text evidence="4">The sequence shown here is derived from an EMBL/GenBank/DDBJ whole genome shotgun (WGS) entry which is preliminary data.</text>
</comment>
<dbReference type="PANTHER" id="PTHR44943:SF4">
    <property type="entry name" value="TPR REPEAT-CONTAINING PROTEIN MJ0798"/>
    <property type="match status" value="1"/>
</dbReference>
<sequence length="111" mass="12456">MVWNNKSFALNNLSKFSEAIECCDIAISINPKNHLALKNKGFALHKLQKYQNAIDFYDQASSIFPNPQILKLKADSLSQLGIKSEAKILYMAALQQGSTEKDQIVKQLSKI</sequence>
<evidence type="ECO:0008006" key="6">
    <source>
        <dbReference type="Google" id="ProtNLM"/>
    </source>
</evidence>
<dbReference type="Pfam" id="PF13181">
    <property type="entry name" value="TPR_8"/>
    <property type="match status" value="1"/>
</dbReference>
<dbReference type="PANTHER" id="PTHR44943">
    <property type="entry name" value="CELLULOSE SYNTHASE OPERON PROTEIN C"/>
    <property type="match status" value="1"/>
</dbReference>
<organism evidence="4 5">
    <name type="scientific">Paramecium octaurelia</name>
    <dbReference type="NCBI Taxonomy" id="43137"/>
    <lineage>
        <taxon>Eukaryota</taxon>
        <taxon>Sar</taxon>
        <taxon>Alveolata</taxon>
        <taxon>Ciliophora</taxon>
        <taxon>Intramacronucleata</taxon>
        <taxon>Oligohymenophorea</taxon>
        <taxon>Peniculida</taxon>
        <taxon>Parameciidae</taxon>
        <taxon>Paramecium</taxon>
    </lineage>
</organism>
<dbReference type="Pfam" id="PF00515">
    <property type="entry name" value="TPR_1"/>
    <property type="match status" value="1"/>
</dbReference>
<protein>
    <recommendedName>
        <fullName evidence="6">Tetratricopeptide repeat protein</fullName>
    </recommendedName>
</protein>
<keyword evidence="1" id="KW-0677">Repeat</keyword>
<evidence type="ECO:0000256" key="1">
    <source>
        <dbReference type="ARBA" id="ARBA00022737"/>
    </source>
</evidence>
<dbReference type="AlphaFoldDB" id="A0A8S1XG36"/>
<feature type="repeat" description="TPR" evidence="3">
    <location>
        <begin position="34"/>
        <end position="67"/>
    </location>
</feature>
<dbReference type="SMART" id="SM00028">
    <property type="entry name" value="TPR"/>
    <property type="match status" value="2"/>
</dbReference>
<dbReference type="OrthoDB" id="2942533at2759"/>
<accession>A0A8S1XG36</accession>
<dbReference type="EMBL" id="CAJJDP010000120">
    <property type="protein sequence ID" value="CAD8199943.1"/>
    <property type="molecule type" value="Genomic_DNA"/>
</dbReference>
<evidence type="ECO:0000313" key="5">
    <source>
        <dbReference type="Proteomes" id="UP000683925"/>
    </source>
</evidence>
<evidence type="ECO:0000256" key="3">
    <source>
        <dbReference type="PROSITE-ProRule" id="PRU00339"/>
    </source>
</evidence>
<proteinExistence type="predicted"/>
<evidence type="ECO:0000313" key="4">
    <source>
        <dbReference type="EMBL" id="CAD8199943.1"/>
    </source>
</evidence>
<reference evidence="4" key="1">
    <citation type="submission" date="2021-01" db="EMBL/GenBank/DDBJ databases">
        <authorList>
            <consortium name="Genoscope - CEA"/>
            <person name="William W."/>
        </authorList>
    </citation>
    <scope>NUCLEOTIDE SEQUENCE</scope>
</reference>
<keyword evidence="2 3" id="KW-0802">TPR repeat</keyword>
<dbReference type="Proteomes" id="UP000683925">
    <property type="component" value="Unassembled WGS sequence"/>
</dbReference>
<name>A0A8S1XG36_PAROT</name>
<dbReference type="InterPro" id="IPR051685">
    <property type="entry name" value="Ycf3/AcsC/BcsC/TPR_MFPF"/>
</dbReference>
<dbReference type="PROSITE" id="PS50005">
    <property type="entry name" value="TPR"/>
    <property type="match status" value="1"/>
</dbReference>
<evidence type="ECO:0000256" key="2">
    <source>
        <dbReference type="ARBA" id="ARBA00022803"/>
    </source>
</evidence>
<dbReference type="InterPro" id="IPR019734">
    <property type="entry name" value="TPR_rpt"/>
</dbReference>
<gene>
    <name evidence="4" type="ORF">POCTA_138.1.T1200211</name>
</gene>
<keyword evidence="5" id="KW-1185">Reference proteome</keyword>